<dbReference type="Gene3D" id="3.40.710.10">
    <property type="entry name" value="DD-peptidase/beta-lactamase superfamily"/>
    <property type="match status" value="1"/>
</dbReference>
<dbReference type="PANTHER" id="PTHR46825:SF9">
    <property type="entry name" value="BETA-LACTAMASE-RELATED DOMAIN-CONTAINING PROTEIN"/>
    <property type="match status" value="1"/>
</dbReference>
<feature type="chain" id="PRO_5025620978" description="Beta-lactamase-related domain-containing protein" evidence="3">
    <location>
        <begin position="22"/>
        <end position="644"/>
    </location>
</feature>
<dbReference type="EMBL" id="ML995492">
    <property type="protein sequence ID" value="KAF2139589.1"/>
    <property type="molecule type" value="Genomic_DNA"/>
</dbReference>
<proteinExistence type="inferred from homology"/>
<evidence type="ECO:0000313" key="5">
    <source>
        <dbReference type="EMBL" id="KAF2139589.1"/>
    </source>
</evidence>
<dbReference type="Pfam" id="PF17660">
    <property type="entry name" value="BTRD1"/>
    <property type="match status" value="3"/>
</dbReference>
<reference evidence="5" key="1">
    <citation type="journal article" date="2020" name="Stud. Mycol.">
        <title>101 Dothideomycetes genomes: a test case for predicting lifestyles and emergence of pathogens.</title>
        <authorList>
            <person name="Haridas S."/>
            <person name="Albert R."/>
            <person name="Binder M."/>
            <person name="Bloem J."/>
            <person name="Labutti K."/>
            <person name="Salamov A."/>
            <person name="Andreopoulos B."/>
            <person name="Baker S."/>
            <person name="Barry K."/>
            <person name="Bills G."/>
            <person name="Bluhm B."/>
            <person name="Cannon C."/>
            <person name="Castanera R."/>
            <person name="Culley D."/>
            <person name="Daum C."/>
            <person name="Ezra D."/>
            <person name="Gonzalez J."/>
            <person name="Henrissat B."/>
            <person name="Kuo A."/>
            <person name="Liang C."/>
            <person name="Lipzen A."/>
            <person name="Lutzoni F."/>
            <person name="Magnuson J."/>
            <person name="Mondo S."/>
            <person name="Nolan M."/>
            <person name="Ohm R."/>
            <person name="Pangilinan J."/>
            <person name="Park H.-J."/>
            <person name="Ramirez L."/>
            <person name="Alfaro M."/>
            <person name="Sun H."/>
            <person name="Tritt A."/>
            <person name="Yoshinaga Y."/>
            <person name="Zwiers L.-H."/>
            <person name="Turgeon B."/>
            <person name="Goodwin S."/>
            <person name="Spatafora J."/>
            <person name="Crous P."/>
            <person name="Grigoriev I."/>
        </authorList>
    </citation>
    <scope>NUCLEOTIDE SEQUENCE</scope>
    <source>
        <strain evidence="5">CBS 121167</strain>
    </source>
</reference>
<evidence type="ECO:0000256" key="3">
    <source>
        <dbReference type="SAM" id="SignalP"/>
    </source>
</evidence>
<dbReference type="InterPro" id="IPR049511">
    <property type="entry name" value="PGH-like_rpt"/>
</dbReference>
<name>A0A6A6B650_9PEZI</name>
<dbReference type="InterPro" id="IPR012338">
    <property type="entry name" value="Beta-lactam/transpept-like"/>
</dbReference>
<dbReference type="RefSeq" id="XP_033395302.1">
    <property type="nucleotide sequence ID" value="XM_033544302.1"/>
</dbReference>
<dbReference type="OrthoDB" id="5946976at2759"/>
<dbReference type="GeneID" id="54301798"/>
<accession>A0A6A6B650</accession>
<feature type="region of interest" description="Disordered" evidence="2">
    <location>
        <begin position="584"/>
        <end position="605"/>
    </location>
</feature>
<evidence type="ECO:0000313" key="6">
    <source>
        <dbReference type="Proteomes" id="UP000799438"/>
    </source>
</evidence>
<dbReference type="InterPro" id="IPR050491">
    <property type="entry name" value="AmpC-like"/>
</dbReference>
<organism evidence="5 6">
    <name type="scientific">Aplosporella prunicola CBS 121167</name>
    <dbReference type="NCBI Taxonomy" id="1176127"/>
    <lineage>
        <taxon>Eukaryota</taxon>
        <taxon>Fungi</taxon>
        <taxon>Dikarya</taxon>
        <taxon>Ascomycota</taxon>
        <taxon>Pezizomycotina</taxon>
        <taxon>Dothideomycetes</taxon>
        <taxon>Dothideomycetes incertae sedis</taxon>
        <taxon>Botryosphaeriales</taxon>
        <taxon>Aplosporellaceae</taxon>
        <taxon>Aplosporella</taxon>
    </lineage>
</organism>
<feature type="compositionally biased region" description="Polar residues" evidence="2">
    <location>
        <begin position="594"/>
        <end position="605"/>
    </location>
</feature>
<comment type="similarity">
    <text evidence="1">Belongs to the peptidase S12 family.</text>
</comment>
<evidence type="ECO:0000256" key="1">
    <source>
        <dbReference type="ARBA" id="ARBA00038215"/>
    </source>
</evidence>
<gene>
    <name evidence="5" type="ORF">K452DRAFT_320241</name>
</gene>
<protein>
    <recommendedName>
        <fullName evidence="4">Beta-lactamase-related domain-containing protein</fullName>
    </recommendedName>
</protein>
<keyword evidence="3" id="KW-0732">Signal</keyword>
<feature type="domain" description="Beta-lactamase-related" evidence="4">
    <location>
        <begin position="321"/>
        <end position="582"/>
    </location>
</feature>
<dbReference type="SUPFAM" id="SSF56601">
    <property type="entry name" value="beta-lactamase/transpeptidase-like"/>
    <property type="match status" value="1"/>
</dbReference>
<sequence length="644" mass="71163">MLPKSSLAFYILLQLFGPAASRPAGLKSDALFPRVEVDDAPKWEYYRDVDSATHQANFDKWNAEGYRLISLSSYGSPSAARHAAVWVQRSGPSITAIHDVNTTTFQAWIDEHSAEFVPTVVTATGPQDSAVFSGVMEKGNTAWTQKCDMSADEFEGNDQGARAMNQLLMSFHQYGSASDYRFCAIWQANTNKDKWIKYKSPMPSNQFQGVLESESSKPYWRPASISINEVGDYTSLFLDTDIGSWVARYDLSPAALDEECKSQKAAGRYPVQLIGGGSGENTRYAAIFATQDVASPRKWRVTGLPTIGFTDNAASEAKAVQLIQNFMQKTGVRQTQLSIAKDGNSMLHKAFTWSEPVRPTTQVNDTFLLASLSKAFCVAAIQSLYDNGKLTPRTKAYPLLGYTNPSDPRQQDVTIQQLLDHQGGTSRTISPDPAYNMREIALAQNGGSRPATVKDMIDYMYAQPLDYTPGDNSEYSNYGYVLLSRIIEVVTGKDYFTYLQEEIINPEGLTVKPWSTDPVAHKFDNVIQESHFTGLSAREPQKPNSIAHIYGGDGQYKESVLGAVGLASNAISFSKLAHKHAMWGNGDRTPSVRHGTTSGARTHVESTSEGFDWSMMINTRDFPNGDNDYEDVVQAINNWLLTTV</sequence>
<evidence type="ECO:0000256" key="2">
    <source>
        <dbReference type="SAM" id="MobiDB-lite"/>
    </source>
</evidence>
<dbReference type="PANTHER" id="PTHR46825">
    <property type="entry name" value="D-ALANYL-D-ALANINE-CARBOXYPEPTIDASE/ENDOPEPTIDASE AMPH"/>
    <property type="match status" value="1"/>
</dbReference>
<dbReference type="InterPro" id="IPR001466">
    <property type="entry name" value="Beta-lactam-related"/>
</dbReference>
<keyword evidence="6" id="KW-1185">Reference proteome</keyword>
<dbReference type="AlphaFoldDB" id="A0A6A6B650"/>
<dbReference type="Pfam" id="PF00144">
    <property type="entry name" value="Beta-lactamase"/>
    <property type="match status" value="1"/>
</dbReference>
<dbReference type="Proteomes" id="UP000799438">
    <property type="component" value="Unassembled WGS sequence"/>
</dbReference>
<evidence type="ECO:0000259" key="4">
    <source>
        <dbReference type="Pfam" id="PF00144"/>
    </source>
</evidence>
<feature type="signal peptide" evidence="3">
    <location>
        <begin position="1"/>
        <end position="21"/>
    </location>
</feature>